<sequence length="432" mass="46340">MTQLAMPALGHWNTTYLTIASLVLACAGALDSLRLRRRTRRNSDDQQPATPSVKVAALAAVVCTAYSADTSWRFATDYLDMVGTTERAAMFAAAELALFATALLARQNLNLNGPKQAPGLPGLLTWVITAVQVIPAYAESGPVGGTVRAFVGPVMAAVLWHQAMGIELRLRKPEAASHSMLATASREIRERLLSRLGIAERDRDAAQITRDRATRKAVALAAHLAERTPKQRSGWRGRHTARRLSQAIAQASVGSDHRQRQVLLHQLAARRHATALATIELPSPWTDSISAWDSASSIAPLLPPRQSGASGAPDNEQAKEHPDPDHQLGVLPSPSVQSQLPLHEMAPAPKGTVPVSEEDGTTARYGRPPGAEMAELLAIGRKAIEAHGKNTRAVLRNAIRDEAGLTIAEDRLTELKALLTAEQGAETSARTD</sequence>
<dbReference type="RefSeq" id="WP_189967687.1">
    <property type="nucleotide sequence ID" value="NZ_BMUA01000020.1"/>
</dbReference>
<comment type="caution">
    <text evidence="2">The sequence shown here is derived from an EMBL/GenBank/DDBJ whole genome shotgun (WGS) entry which is preliminary data.</text>
</comment>
<dbReference type="EMBL" id="BNDY01000021">
    <property type="protein sequence ID" value="GHI43608.1"/>
    <property type="molecule type" value="Genomic_DNA"/>
</dbReference>
<feature type="region of interest" description="Disordered" evidence="1">
    <location>
        <begin position="299"/>
        <end position="368"/>
    </location>
</feature>
<feature type="compositionally biased region" description="Basic and acidic residues" evidence="1">
    <location>
        <begin position="316"/>
        <end position="326"/>
    </location>
</feature>
<reference evidence="2" key="1">
    <citation type="submission" date="2024-05" db="EMBL/GenBank/DDBJ databases">
        <title>Whole genome shotgun sequence of Streptomyces violascens NBRC 12920.</title>
        <authorList>
            <person name="Komaki H."/>
            <person name="Tamura T."/>
        </authorList>
    </citation>
    <scope>NUCLEOTIDE SEQUENCE</scope>
    <source>
        <strain evidence="2">NBRC 12920</strain>
    </source>
</reference>
<evidence type="ECO:0000313" key="2">
    <source>
        <dbReference type="EMBL" id="GHI43608.1"/>
    </source>
</evidence>
<accession>A0ABQ3R264</accession>
<evidence type="ECO:0000256" key="1">
    <source>
        <dbReference type="SAM" id="MobiDB-lite"/>
    </source>
</evidence>
<protein>
    <submittedName>
        <fullName evidence="2">Uncharacterized protein</fullName>
    </submittedName>
</protein>
<evidence type="ECO:0000313" key="3">
    <source>
        <dbReference type="Proteomes" id="UP001050808"/>
    </source>
</evidence>
<proteinExistence type="predicted"/>
<dbReference type="Proteomes" id="UP001050808">
    <property type="component" value="Unassembled WGS sequence"/>
</dbReference>
<keyword evidence="3" id="KW-1185">Reference proteome</keyword>
<name>A0ABQ3R264_9ACTN</name>
<organism evidence="2 3">
    <name type="scientific">Streptomyces violascens</name>
    <dbReference type="NCBI Taxonomy" id="67381"/>
    <lineage>
        <taxon>Bacteria</taxon>
        <taxon>Bacillati</taxon>
        <taxon>Actinomycetota</taxon>
        <taxon>Actinomycetes</taxon>
        <taxon>Kitasatosporales</taxon>
        <taxon>Streptomycetaceae</taxon>
        <taxon>Streptomyces</taxon>
    </lineage>
</organism>
<gene>
    <name evidence="2" type="ORF">Sviol_80160</name>
</gene>